<evidence type="ECO:0000313" key="2">
    <source>
        <dbReference type="EMBL" id="MCI75339.1"/>
    </source>
</evidence>
<organism evidence="2 3">
    <name type="scientific">Trifolium medium</name>
    <dbReference type="NCBI Taxonomy" id="97028"/>
    <lineage>
        <taxon>Eukaryota</taxon>
        <taxon>Viridiplantae</taxon>
        <taxon>Streptophyta</taxon>
        <taxon>Embryophyta</taxon>
        <taxon>Tracheophyta</taxon>
        <taxon>Spermatophyta</taxon>
        <taxon>Magnoliopsida</taxon>
        <taxon>eudicotyledons</taxon>
        <taxon>Gunneridae</taxon>
        <taxon>Pentapetalae</taxon>
        <taxon>rosids</taxon>
        <taxon>fabids</taxon>
        <taxon>Fabales</taxon>
        <taxon>Fabaceae</taxon>
        <taxon>Papilionoideae</taxon>
        <taxon>50 kb inversion clade</taxon>
        <taxon>NPAAA clade</taxon>
        <taxon>Hologalegina</taxon>
        <taxon>IRL clade</taxon>
        <taxon>Trifolieae</taxon>
        <taxon>Trifolium</taxon>
    </lineage>
</organism>
<keyword evidence="3" id="KW-1185">Reference proteome</keyword>
<sequence length="43" mass="4921">MVIVRLILAIAAAKQWEIHQMNVHNAFLHGDLHEDVYMKLPPG</sequence>
<dbReference type="AlphaFoldDB" id="A0A392UNW8"/>
<feature type="domain" description="Reverse transcriptase Ty1/copia-type" evidence="1">
    <location>
        <begin position="3"/>
        <end position="43"/>
    </location>
</feature>
<dbReference type="Proteomes" id="UP000265520">
    <property type="component" value="Unassembled WGS sequence"/>
</dbReference>
<dbReference type="Pfam" id="PF07727">
    <property type="entry name" value="RVT_2"/>
    <property type="match status" value="1"/>
</dbReference>
<reference evidence="2 3" key="1">
    <citation type="journal article" date="2018" name="Front. Plant Sci.">
        <title>Red Clover (Trifolium pratense) and Zigzag Clover (T. medium) - A Picture of Genomic Similarities and Differences.</title>
        <authorList>
            <person name="Dluhosova J."/>
            <person name="Istvanek J."/>
            <person name="Nedelnik J."/>
            <person name="Repkova J."/>
        </authorList>
    </citation>
    <scope>NUCLEOTIDE SEQUENCE [LARGE SCALE GENOMIC DNA]</scope>
    <source>
        <strain evidence="3">cv. 10/8</strain>
        <tissue evidence="2">Leaf</tissue>
    </source>
</reference>
<dbReference type="InterPro" id="IPR013103">
    <property type="entry name" value="RVT_2"/>
</dbReference>
<evidence type="ECO:0000259" key="1">
    <source>
        <dbReference type="Pfam" id="PF07727"/>
    </source>
</evidence>
<feature type="non-terminal residue" evidence="2">
    <location>
        <position position="43"/>
    </location>
</feature>
<dbReference type="EMBL" id="LXQA010880518">
    <property type="protein sequence ID" value="MCI75339.1"/>
    <property type="molecule type" value="Genomic_DNA"/>
</dbReference>
<name>A0A392UNW8_9FABA</name>
<protein>
    <submittedName>
        <fullName evidence="2">Putative retroelement pol polyprotein</fullName>
    </submittedName>
</protein>
<evidence type="ECO:0000313" key="3">
    <source>
        <dbReference type="Proteomes" id="UP000265520"/>
    </source>
</evidence>
<proteinExistence type="predicted"/>
<comment type="caution">
    <text evidence="2">The sequence shown here is derived from an EMBL/GenBank/DDBJ whole genome shotgun (WGS) entry which is preliminary data.</text>
</comment>
<accession>A0A392UNW8</accession>